<dbReference type="GO" id="GO:0046872">
    <property type="term" value="F:metal ion binding"/>
    <property type="evidence" value="ECO:0007669"/>
    <property type="project" value="UniProtKB-KW"/>
</dbReference>
<dbReference type="GO" id="GO:0051539">
    <property type="term" value="F:4 iron, 4 sulfur cluster binding"/>
    <property type="evidence" value="ECO:0007669"/>
    <property type="project" value="UniProtKB-KW"/>
</dbReference>
<keyword evidence="7" id="KW-0411">Iron-sulfur</keyword>
<comment type="caution">
    <text evidence="10">The sequence shown here is derived from an EMBL/GenBank/DDBJ whole genome shotgun (WGS) entry which is preliminary data.</text>
</comment>
<keyword evidence="2" id="KW-0489">Methyltransferase</keyword>
<dbReference type="Pfam" id="PF04055">
    <property type="entry name" value="Radical_SAM"/>
    <property type="match status" value="1"/>
</dbReference>
<proteinExistence type="predicted"/>
<evidence type="ECO:0000313" key="11">
    <source>
        <dbReference type="Proteomes" id="UP000245697"/>
    </source>
</evidence>
<evidence type="ECO:0000259" key="9">
    <source>
        <dbReference type="PROSITE" id="PS51918"/>
    </source>
</evidence>
<keyword evidence="11" id="KW-1185">Reference proteome</keyword>
<dbReference type="RefSeq" id="WP_109593143.1">
    <property type="nucleotide sequence ID" value="NZ_BONA01000039.1"/>
</dbReference>
<evidence type="ECO:0000256" key="5">
    <source>
        <dbReference type="ARBA" id="ARBA00022723"/>
    </source>
</evidence>
<evidence type="ECO:0000259" key="8">
    <source>
        <dbReference type="PROSITE" id="PS51332"/>
    </source>
</evidence>
<dbReference type="CDD" id="cd02068">
    <property type="entry name" value="radical_SAM_B12_BD"/>
    <property type="match status" value="1"/>
</dbReference>
<dbReference type="InterPro" id="IPR006638">
    <property type="entry name" value="Elp3/MiaA/NifB-like_rSAM"/>
</dbReference>
<dbReference type="SFLD" id="SFLDG01123">
    <property type="entry name" value="methyltransferase_(Class_B)"/>
    <property type="match status" value="1"/>
</dbReference>
<dbReference type="PROSITE" id="PS51332">
    <property type="entry name" value="B12_BINDING"/>
    <property type="match status" value="1"/>
</dbReference>
<dbReference type="PANTHER" id="PTHR43409:SF7">
    <property type="entry name" value="BLL1977 PROTEIN"/>
    <property type="match status" value="1"/>
</dbReference>
<dbReference type="InterPro" id="IPR058240">
    <property type="entry name" value="rSAM_sf"/>
</dbReference>
<dbReference type="InterPro" id="IPR007197">
    <property type="entry name" value="rSAM"/>
</dbReference>
<dbReference type="AlphaFoldDB" id="A0A316FIG9"/>
<dbReference type="InterPro" id="IPR023404">
    <property type="entry name" value="rSAM_horseshoe"/>
</dbReference>
<dbReference type="EMBL" id="QGGR01000006">
    <property type="protein sequence ID" value="PWK48063.1"/>
    <property type="molecule type" value="Genomic_DNA"/>
</dbReference>
<dbReference type="Gene3D" id="3.80.30.20">
    <property type="entry name" value="tm_1862 like domain"/>
    <property type="match status" value="1"/>
</dbReference>
<evidence type="ECO:0000256" key="4">
    <source>
        <dbReference type="ARBA" id="ARBA00022691"/>
    </source>
</evidence>
<dbReference type="Pfam" id="PF02310">
    <property type="entry name" value="B12-binding"/>
    <property type="match status" value="1"/>
</dbReference>
<reference evidence="10 11" key="1">
    <citation type="submission" date="2018-05" db="EMBL/GenBank/DDBJ databases">
        <title>Genomic Encyclopedia of Archaeal and Bacterial Type Strains, Phase II (KMG-II): from individual species to whole genera.</title>
        <authorList>
            <person name="Goeker M."/>
        </authorList>
    </citation>
    <scope>NUCLEOTIDE SEQUENCE [LARGE SCALE GENOMIC DNA]</scope>
    <source>
        <strain evidence="10 11">DSM 45184</strain>
    </source>
</reference>
<keyword evidence="4" id="KW-0949">S-adenosyl-L-methionine</keyword>
<dbReference type="Proteomes" id="UP000245697">
    <property type="component" value="Unassembled WGS sequence"/>
</dbReference>
<dbReference type="SFLD" id="SFLDG01082">
    <property type="entry name" value="B12-binding_domain_containing"/>
    <property type="match status" value="1"/>
</dbReference>
<sequence length="456" mass="51705">MRVTMILPALTEATSPLFRPIKYSLFPPLGLATLAAYLRDDDEVRILDEHVERIDDAVAGDLPDLVVIQVYITSARRSYELADRYRERGVFVALGGLHVTSLPEEAAGHADAVFLGPGEDTWPRFLDDFRRGEPAARYVSTERTLHGLPPVRRDLIRRERYLVPNSIVVSRGCPHHCDFCYKDAFFEGGKSFYTQLVDDALAEIDRLPGRHLYFLDDHLFGNRRFAEALFDGMAGMGRVWQAASTVDAILRPGLLEKAVTAGLRSIFVGFETINDVNLAEQRKRQNIGQDYAAVARRLHDAGVMVNASFVFGMDGDGPDVFDRTVAWAVDHGLETATFHIMTPYPGTALFRRMAAADRIVHRDWDRYDTRHVVYRPRGMTPEQLEDGYWRAYRDFYRWGSIWRGAATKSGAGRWRHLAYAGGWKKFEPLWDALIRSRQVLRALPVLETTLSGGRRS</sequence>
<dbReference type="InterPro" id="IPR006158">
    <property type="entry name" value="Cobalamin-bd"/>
</dbReference>
<organism evidence="10 11">
    <name type="scientific">Actinoplanes xinjiangensis</name>
    <dbReference type="NCBI Taxonomy" id="512350"/>
    <lineage>
        <taxon>Bacteria</taxon>
        <taxon>Bacillati</taxon>
        <taxon>Actinomycetota</taxon>
        <taxon>Actinomycetes</taxon>
        <taxon>Micromonosporales</taxon>
        <taxon>Micromonosporaceae</taxon>
        <taxon>Actinoplanes</taxon>
    </lineage>
</organism>
<comment type="cofactor">
    <cofactor evidence="1">
        <name>[4Fe-4S] cluster</name>
        <dbReference type="ChEBI" id="CHEBI:49883"/>
    </cofactor>
</comment>
<evidence type="ECO:0000256" key="6">
    <source>
        <dbReference type="ARBA" id="ARBA00023004"/>
    </source>
</evidence>
<evidence type="ECO:0000256" key="1">
    <source>
        <dbReference type="ARBA" id="ARBA00001966"/>
    </source>
</evidence>
<dbReference type="GO" id="GO:0005829">
    <property type="term" value="C:cytosol"/>
    <property type="evidence" value="ECO:0007669"/>
    <property type="project" value="TreeGrafter"/>
</dbReference>
<evidence type="ECO:0000256" key="2">
    <source>
        <dbReference type="ARBA" id="ARBA00022603"/>
    </source>
</evidence>
<dbReference type="PROSITE" id="PS51918">
    <property type="entry name" value="RADICAL_SAM"/>
    <property type="match status" value="1"/>
</dbReference>
<dbReference type="CDD" id="cd01335">
    <property type="entry name" value="Radical_SAM"/>
    <property type="match status" value="1"/>
</dbReference>
<dbReference type="OrthoDB" id="5298546at2"/>
<evidence type="ECO:0000256" key="3">
    <source>
        <dbReference type="ARBA" id="ARBA00022679"/>
    </source>
</evidence>
<keyword evidence="5" id="KW-0479">Metal-binding</keyword>
<dbReference type="InterPro" id="IPR051198">
    <property type="entry name" value="BchE-like"/>
</dbReference>
<dbReference type="GO" id="GO:0031419">
    <property type="term" value="F:cobalamin binding"/>
    <property type="evidence" value="ECO:0007669"/>
    <property type="project" value="InterPro"/>
</dbReference>
<name>A0A316FIG9_9ACTN</name>
<dbReference type="SFLD" id="SFLDS00029">
    <property type="entry name" value="Radical_SAM"/>
    <property type="match status" value="1"/>
</dbReference>
<keyword evidence="3" id="KW-0808">Transferase</keyword>
<gene>
    <name evidence="10" type="ORF">BC793_10690</name>
</gene>
<dbReference type="SMART" id="SM00729">
    <property type="entry name" value="Elp3"/>
    <property type="match status" value="1"/>
</dbReference>
<dbReference type="GO" id="GO:0003824">
    <property type="term" value="F:catalytic activity"/>
    <property type="evidence" value="ECO:0007669"/>
    <property type="project" value="InterPro"/>
</dbReference>
<dbReference type="SUPFAM" id="SSF102114">
    <property type="entry name" value="Radical SAM enzymes"/>
    <property type="match status" value="1"/>
</dbReference>
<accession>A0A316FIG9</accession>
<feature type="domain" description="Radical SAM core" evidence="9">
    <location>
        <begin position="159"/>
        <end position="377"/>
    </location>
</feature>
<evidence type="ECO:0000256" key="7">
    <source>
        <dbReference type="ARBA" id="ARBA00023014"/>
    </source>
</evidence>
<feature type="domain" description="B12-binding" evidence="8">
    <location>
        <begin position="13"/>
        <end position="136"/>
    </location>
</feature>
<keyword evidence="6" id="KW-0408">Iron</keyword>
<evidence type="ECO:0000313" key="10">
    <source>
        <dbReference type="EMBL" id="PWK48063.1"/>
    </source>
</evidence>
<protein>
    <submittedName>
        <fullName evidence="10">Radical SAM superfamily enzyme YgiQ (UPF0313 family)</fullName>
    </submittedName>
</protein>
<dbReference type="Gene3D" id="3.40.50.280">
    <property type="entry name" value="Cobalamin-binding domain"/>
    <property type="match status" value="1"/>
</dbReference>
<dbReference type="InterPro" id="IPR034466">
    <property type="entry name" value="Methyltransferase_Class_B"/>
</dbReference>
<dbReference type="PANTHER" id="PTHR43409">
    <property type="entry name" value="ANAEROBIC MAGNESIUM-PROTOPORPHYRIN IX MONOMETHYL ESTER CYCLASE-RELATED"/>
    <property type="match status" value="1"/>
</dbReference>